<name>I4F0X9_MODI5</name>
<dbReference type="PANTHER" id="PTHR40267">
    <property type="entry name" value="BLR3294 PROTEIN"/>
    <property type="match status" value="1"/>
</dbReference>
<dbReference type="EMBL" id="FO203431">
    <property type="protein sequence ID" value="CCH89292.1"/>
    <property type="molecule type" value="Genomic_DNA"/>
</dbReference>
<evidence type="ECO:0000313" key="2">
    <source>
        <dbReference type="Proteomes" id="UP000006461"/>
    </source>
</evidence>
<accession>I4F0X9</accession>
<keyword evidence="1" id="KW-0413">Isomerase</keyword>
<dbReference type="OMA" id="QENGHEV"/>
<dbReference type="GO" id="GO:0050076">
    <property type="term" value="F:maleate isomerase activity"/>
    <property type="evidence" value="ECO:0007669"/>
    <property type="project" value="UniProtKB-EC"/>
</dbReference>
<evidence type="ECO:0000313" key="1">
    <source>
        <dbReference type="EMBL" id="CCH89292.1"/>
    </source>
</evidence>
<dbReference type="InterPro" id="IPR026286">
    <property type="entry name" value="MaiA/AMDase"/>
</dbReference>
<dbReference type="AlphaFoldDB" id="I4F0X9"/>
<dbReference type="eggNOG" id="COG3473">
    <property type="taxonomic scope" value="Bacteria"/>
</dbReference>
<dbReference type="STRING" id="477641.MODMU_3889"/>
<dbReference type="PANTHER" id="PTHR40267:SF1">
    <property type="entry name" value="BLR3294 PROTEIN"/>
    <property type="match status" value="1"/>
</dbReference>
<reference evidence="1 2" key="1">
    <citation type="journal article" date="2012" name="J. Bacteriol.">
        <title>Genome Sequence of Radiation-Resistant Modestobacter marinus Strain BC501, a Representative Actinobacterium That Thrives on Calcareous Stone Surfaces.</title>
        <authorList>
            <person name="Normand P."/>
            <person name="Gury J."/>
            <person name="Pujic P."/>
            <person name="Chouaia B."/>
            <person name="Crotti E."/>
            <person name="Brusetti L."/>
            <person name="Daffonchio D."/>
            <person name="Vacherie B."/>
            <person name="Barbe V."/>
            <person name="Medigue C."/>
            <person name="Calteau A."/>
            <person name="Ghodhbane-Gtari F."/>
            <person name="Essoussi I."/>
            <person name="Nouioui I."/>
            <person name="Abbassi-Ghozzi I."/>
            <person name="Gtari M."/>
        </authorList>
    </citation>
    <scope>NUCLEOTIDE SEQUENCE [LARGE SCALE GENOMIC DNA]</scope>
    <source>
        <strain evidence="2">BC 501</strain>
    </source>
</reference>
<dbReference type="Proteomes" id="UP000006461">
    <property type="component" value="Chromosome"/>
</dbReference>
<organism evidence="1 2">
    <name type="scientific">Modestobacter italicus (strain DSM 44449 / CECT 9708 / BC 501)</name>
    <dbReference type="NCBI Taxonomy" id="2732864"/>
    <lineage>
        <taxon>Bacteria</taxon>
        <taxon>Bacillati</taxon>
        <taxon>Actinomycetota</taxon>
        <taxon>Actinomycetes</taxon>
        <taxon>Geodermatophilales</taxon>
        <taxon>Geodermatophilaceae</taxon>
        <taxon>Modestobacter</taxon>
    </lineage>
</organism>
<dbReference type="Gene3D" id="3.40.50.12500">
    <property type="match status" value="1"/>
</dbReference>
<sequence>MTPHAAAGPEIELPAMTAGRVVAVVSRTNPPPAASPAPSRDVPAAHAELRASTEVAAIDRAAATLRGRTLDAVVHASTTSGYVLGHRDEAAAVARLSRRFGVPAVASCAAAVAALRTHGIGRVQLVHPPWFDDEFDALGDAYFRSQGFDAVVTRAVGLPDDPARVRPQHVIDWVEHHVEIQGEAIYLAGNGFRAAGAVGELELRTGRLVIEANQALLWAVLTATSAGWDVTGYGRLLRTSTSTT</sequence>
<keyword evidence="2" id="KW-1185">Reference proteome</keyword>
<dbReference type="HOGENOM" id="CLU_068086_5_1_11"/>
<gene>
    <name evidence="1" type="ordered locus">MODMU_3889</name>
</gene>
<protein>
    <submittedName>
        <fullName evidence="1">Maleate cis-trans isomerase</fullName>
        <ecNumber evidence="1">5.2.1.1</ecNumber>
    </submittedName>
</protein>
<dbReference type="EC" id="5.2.1.1" evidence="1"/>
<dbReference type="InterPro" id="IPR053714">
    <property type="entry name" value="Iso_Racemase_Enz_sf"/>
</dbReference>
<dbReference type="KEGG" id="mmar:MODMU_3889"/>
<dbReference type="Pfam" id="PF17645">
    <property type="entry name" value="Amdase"/>
    <property type="match status" value="1"/>
</dbReference>
<proteinExistence type="predicted"/>